<gene>
    <name evidence="1" type="ORF">LA76x_0872</name>
</gene>
<dbReference type="Proteomes" id="UP000060787">
    <property type="component" value="Chromosome"/>
</dbReference>
<reference evidence="1 2" key="1">
    <citation type="journal article" date="2015" name="BMC Genomics">
        <title>Comparative genomics and metabolic profiling of the genus Lysobacter.</title>
        <authorList>
            <person name="de Bruijn I."/>
            <person name="Cheng X."/>
            <person name="de Jager V."/>
            <person name="Exposito R.G."/>
            <person name="Watrous J."/>
            <person name="Patel N."/>
            <person name="Postma J."/>
            <person name="Dorrestein P.C."/>
            <person name="Kobayashi D."/>
            <person name="Raaijmakers J.M."/>
        </authorList>
    </citation>
    <scope>NUCLEOTIDE SEQUENCE [LARGE SCALE GENOMIC DNA]</scope>
    <source>
        <strain evidence="1 2">76</strain>
    </source>
</reference>
<proteinExistence type="predicted"/>
<dbReference type="KEGG" id="lab:LA76x_0872"/>
<evidence type="ECO:0000313" key="2">
    <source>
        <dbReference type="Proteomes" id="UP000060787"/>
    </source>
</evidence>
<evidence type="ECO:0008006" key="3">
    <source>
        <dbReference type="Google" id="ProtNLM"/>
    </source>
</evidence>
<accession>A0A0S2F643</accession>
<dbReference type="RefSeq" id="WP_057916721.1">
    <property type="nucleotide sequence ID" value="NZ_CP011129.1"/>
</dbReference>
<evidence type="ECO:0000313" key="1">
    <source>
        <dbReference type="EMBL" id="ALN79033.1"/>
    </source>
</evidence>
<organism evidence="1 2">
    <name type="scientific">Lysobacter antibioticus</name>
    <dbReference type="NCBI Taxonomy" id="84531"/>
    <lineage>
        <taxon>Bacteria</taxon>
        <taxon>Pseudomonadati</taxon>
        <taxon>Pseudomonadota</taxon>
        <taxon>Gammaproteobacteria</taxon>
        <taxon>Lysobacterales</taxon>
        <taxon>Lysobacteraceae</taxon>
        <taxon>Lysobacter</taxon>
    </lineage>
</organism>
<dbReference type="InterPro" id="IPR053851">
    <property type="entry name" value="DUF6929"/>
</dbReference>
<dbReference type="PATRIC" id="fig|84531.8.peg.898"/>
<sequence length="312" mass="33285">MIFSTLVRSLEIDPASHPRGQPHISSASGLAIVGDWFYIVADDENHLIALRSADVEAGSLRMLPLLEARLPTDPAERKRRKRDLEALFHVPGDEGRPPMLVAWGSGSRAQRDFAYIVGLDADGSLAGAARAVSLTRLHDVLRRHVGELNIEAGLVQGDDLCLFSRAHRSAPANGCFRLDLGLAIGFLLADEGAAQVPPVRFAELDLGRIGEVPVGITDATPLVEGGWLLSAVAEDTSNAYDDGRCAGAVLAACSASGKVTWTGRLDGGFKVEGIAFDEQGTLWLTTDADDPGVPSGLRRLPWPLPGYQPQAR</sequence>
<dbReference type="AlphaFoldDB" id="A0A0S2F643"/>
<protein>
    <recommendedName>
        <fullName evidence="3">SMP-30/Gluconolaconase/LRE-like region family protein</fullName>
    </recommendedName>
</protein>
<dbReference type="STRING" id="84531.LA76x_0872"/>
<dbReference type="Pfam" id="PF22000">
    <property type="entry name" value="DUF6929"/>
    <property type="match status" value="1"/>
</dbReference>
<keyword evidence="2" id="KW-1185">Reference proteome</keyword>
<dbReference type="EMBL" id="CP011129">
    <property type="protein sequence ID" value="ALN79033.1"/>
    <property type="molecule type" value="Genomic_DNA"/>
</dbReference>
<name>A0A0S2F643_LYSAN</name>